<sequence>MDKPNDYHFNFDGSNGLPLVRKSPSASRGASVESLLSDSDESEKPDWNKTELLGLSDAVRASLKYDKNLGPGADKLSSFLDAVLKDEERRRPSLDFDTIEHARLDKLLADIIQLADMLKVTNFATELPLRFRVDAANAKKLRMLWRQRFREQYFMIDHMRSAVLVKGGRLKDVSFNCALKYDLGKWQTKASDPMSELESNLQFIPGHWWLNIACAQRDGIVASPLEAPTKSRYGITALPLLTGKEEVLQTDGLNIVKYIRKGRSGDMHVPLISQVGTQIRILRGYRLKSIYAPQAGVRYDGLYTIRQYGTKLDIATNTRKLELTLEWVRDQKAMETFTRIPTPSQLDDWTLYEKLEGDKIKLMEGDARYLEWNLQHEEERIDREDWKRDREFRASFS</sequence>
<dbReference type="InterPro" id="IPR015947">
    <property type="entry name" value="PUA-like_sf"/>
</dbReference>
<dbReference type="STRING" id="1141098.A0A1Y2EFH7"/>
<dbReference type="RefSeq" id="XP_040719505.1">
    <property type="nucleotide sequence ID" value="XM_040862632.1"/>
</dbReference>
<organism evidence="2 3">
    <name type="scientific">Pseudomassariella vexata</name>
    <dbReference type="NCBI Taxonomy" id="1141098"/>
    <lineage>
        <taxon>Eukaryota</taxon>
        <taxon>Fungi</taxon>
        <taxon>Dikarya</taxon>
        <taxon>Ascomycota</taxon>
        <taxon>Pezizomycotina</taxon>
        <taxon>Sordariomycetes</taxon>
        <taxon>Xylariomycetidae</taxon>
        <taxon>Amphisphaeriales</taxon>
        <taxon>Pseudomassariaceae</taxon>
        <taxon>Pseudomassariella</taxon>
    </lineage>
</organism>
<dbReference type="OrthoDB" id="3244603at2759"/>
<comment type="caution">
    <text evidence="2">The sequence shown here is derived from an EMBL/GenBank/DDBJ whole genome shotgun (WGS) entry which is preliminary data.</text>
</comment>
<gene>
    <name evidence="2" type="ORF">BCR38DRAFT_463114</name>
</gene>
<dbReference type="InterPro" id="IPR036987">
    <property type="entry name" value="SRA-YDG_sf"/>
</dbReference>
<name>A0A1Y2EFH7_9PEZI</name>
<evidence type="ECO:0000256" key="1">
    <source>
        <dbReference type="SAM" id="MobiDB-lite"/>
    </source>
</evidence>
<dbReference type="Gene3D" id="2.30.280.10">
    <property type="entry name" value="SRA-YDG"/>
    <property type="match status" value="1"/>
</dbReference>
<dbReference type="EMBL" id="MCFJ01000002">
    <property type="protein sequence ID" value="ORY69555.1"/>
    <property type="molecule type" value="Genomic_DNA"/>
</dbReference>
<accession>A0A1Y2EFH7</accession>
<feature type="region of interest" description="Disordered" evidence="1">
    <location>
        <begin position="1"/>
        <end position="47"/>
    </location>
</feature>
<dbReference type="AlphaFoldDB" id="A0A1Y2EFH7"/>
<dbReference type="InParanoid" id="A0A1Y2EFH7"/>
<evidence type="ECO:0000313" key="3">
    <source>
        <dbReference type="Proteomes" id="UP000193689"/>
    </source>
</evidence>
<reference evidence="2 3" key="1">
    <citation type="submission" date="2016-07" db="EMBL/GenBank/DDBJ databases">
        <title>Pervasive Adenine N6-methylation of Active Genes in Fungi.</title>
        <authorList>
            <consortium name="DOE Joint Genome Institute"/>
            <person name="Mondo S.J."/>
            <person name="Dannebaum R.O."/>
            <person name="Kuo R.C."/>
            <person name="Labutti K."/>
            <person name="Haridas S."/>
            <person name="Kuo A."/>
            <person name="Salamov A."/>
            <person name="Ahrendt S.R."/>
            <person name="Lipzen A."/>
            <person name="Sullivan W."/>
            <person name="Andreopoulos W.B."/>
            <person name="Clum A."/>
            <person name="Lindquist E."/>
            <person name="Daum C."/>
            <person name="Ramamoorthy G.K."/>
            <person name="Gryganskyi A."/>
            <person name="Culley D."/>
            <person name="Magnuson J.K."/>
            <person name="James T.Y."/>
            <person name="O'Malley M.A."/>
            <person name="Stajich J.E."/>
            <person name="Spatafora J.W."/>
            <person name="Visel A."/>
            <person name="Grigoriev I.V."/>
        </authorList>
    </citation>
    <scope>NUCLEOTIDE SEQUENCE [LARGE SCALE GENOMIC DNA]</scope>
    <source>
        <strain evidence="2 3">CBS 129021</strain>
    </source>
</reference>
<evidence type="ECO:0000313" key="2">
    <source>
        <dbReference type="EMBL" id="ORY69555.1"/>
    </source>
</evidence>
<proteinExistence type="predicted"/>
<dbReference type="Proteomes" id="UP000193689">
    <property type="component" value="Unassembled WGS sequence"/>
</dbReference>
<dbReference type="GeneID" id="63778844"/>
<protein>
    <submittedName>
        <fullName evidence="2">PUA-like domain-containing protein</fullName>
    </submittedName>
</protein>
<dbReference type="SUPFAM" id="SSF88697">
    <property type="entry name" value="PUA domain-like"/>
    <property type="match status" value="1"/>
</dbReference>
<keyword evidence="3" id="KW-1185">Reference proteome</keyword>